<feature type="compositionally biased region" description="Low complexity" evidence="1">
    <location>
        <begin position="1"/>
        <end position="11"/>
    </location>
</feature>
<dbReference type="AlphaFoldDB" id="A0A918R868"/>
<gene>
    <name evidence="2" type="ORF">GCM10010371_55820</name>
</gene>
<dbReference type="Proteomes" id="UP000634660">
    <property type="component" value="Unassembled WGS sequence"/>
</dbReference>
<feature type="region of interest" description="Disordered" evidence="1">
    <location>
        <begin position="1"/>
        <end position="86"/>
    </location>
</feature>
<feature type="compositionally biased region" description="Gly residues" evidence="1">
    <location>
        <begin position="12"/>
        <end position="34"/>
    </location>
</feature>
<evidence type="ECO:0000313" key="3">
    <source>
        <dbReference type="Proteomes" id="UP000634660"/>
    </source>
</evidence>
<sequence length="86" mass="8828">MAVQGDAAAVGLRGGAVGGGRLDGGRGPGGGARVRGGLVQALPRRTRATHGPSVRPTQWPRIHTAAGAPDARPHLRRPWSDRRGTP</sequence>
<proteinExistence type="predicted"/>
<organism evidence="2 3">
    <name type="scientific">Streptomyces subrutilus</name>
    <dbReference type="NCBI Taxonomy" id="36818"/>
    <lineage>
        <taxon>Bacteria</taxon>
        <taxon>Bacillati</taxon>
        <taxon>Actinomycetota</taxon>
        <taxon>Actinomycetes</taxon>
        <taxon>Kitasatosporales</taxon>
        <taxon>Streptomycetaceae</taxon>
        <taxon>Streptomyces</taxon>
    </lineage>
</organism>
<accession>A0A918R868</accession>
<name>A0A918R868_9ACTN</name>
<reference evidence="2" key="1">
    <citation type="journal article" date="2014" name="Int. J. Syst. Evol. Microbiol.">
        <title>Complete genome sequence of Corynebacterium casei LMG S-19264T (=DSM 44701T), isolated from a smear-ripened cheese.</title>
        <authorList>
            <consortium name="US DOE Joint Genome Institute (JGI-PGF)"/>
            <person name="Walter F."/>
            <person name="Albersmeier A."/>
            <person name="Kalinowski J."/>
            <person name="Ruckert C."/>
        </authorList>
    </citation>
    <scope>NUCLEOTIDE SEQUENCE</scope>
    <source>
        <strain evidence="2">JCM 4834</strain>
    </source>
</reference>
<protein>
    <submittedName>
        <fullName evidence="2">Uncharacterized protein</fullName>
    </submittedName>
</protein>
<evidence type="ECO:0000313" key="2">
    <source>
        <dbReference type="EMBL" id="GGZ88816.1"/>
    </source>
</evidence>
<evidence type="ECO:0000256" key="1">
    <source>
        <dbReference type="SAM" id="MobiDB-lite"/>
    </source>
</evidence>
<dbReference type="EMBL" id="BMVX01000027">
    <property type="protein sequence ID" value="GGZ88816.1"/>
    <property type="molecule type" value="Genomic_DNA"/>
</dbReference>
<comment type="caution">
    <text evidence="2">The sequence shown here is derived from an EMBL/GenBank/DDBJ whole genome shotgun (WGS) entry which is preliminary data.</text>
</comment>
<reference evidence="2" key="2">
    <citation type="submission" date="2020-09" db="EMBL/GenBank/DDBJ databases">
        <authorList>
            <person name="Sun Q."/>
            <person name="Ohkuma M."/>
        </authorList>
    </citation>
    <scope>NUCLEOTIDE SEQUENCE</scope>
    <source>
        <strain evidence="2">JCM 4834</strain>
    </source>
</reference>